<dbReference type="PANTHER" id="PTHR36115">
    <property type="entry name" value="PROLINE-RICH ANTIGEN HOMOLOG-RELATED"/>
    <property type="match status" value="1"/>
</dbReference>
<dbReference type="InterPro" id="IPR010432">
    <property type="entry name" value="RDD"/>
</dbReference>
<evidence type="ECO:0000256" key="5">
    <source>
        <dbReference type="ARBA" id="ARBA00023136"/>
    </source>
</evidence>
<reference evidence="8 9" key="1">
    <citation type="submission" date="2024-04" db="EMBL/GenBank/DDBJ databases">
        <authorList>
            <person name="Wu Y.S."/>
            <person name="Zhang L."/>
        </authorList>
    </citation>
    <scope>NUCLEOTIDE SEQUENCE [LARGE SCALE GENOMIC DNA]</scope>
    <source>
        <strain evidence="8 9">KG-01</strain>
    </source>
</reference>
<dbReference type="Proteomes" id="UP001398420">
    <property type="component" value="Unassembled WGS sequence"/>
</dbReference>
<evidence type="ECO:0000256" key="6">
    <source>
        <dbReference type="SAM" id="Phobius"/>
    </source>
</evidence>
<comment type="caution">
    <text evidence="8">The sequence shown here is derived from an EMBL/GenBank/DDBJ whole genome shotgun (WGS) entry which is preliminary data.</text>
</comment>
<name>A0ABU9LJC3_9BACL</name>
<dbReference type="EMBL" id="JBCEWA010000002">
    <property type="protein sequence ID" value="MEL5987494.1"/>
    <property type="molecule type" value="Genomic_DNA"/>
</dbReference>
<evidence type="ECO:0000256" key="3">
    <source>
        <dbReference type="ARBA" id="ARBA00022692"/>
    </source>
</evidence>
<feature type="domain" description="RDD" evidence="7">
    <location>
        <begin position="21"/>
        <end position="146"/>
    </location>
</feature>
<dbReference type="Pfam" id="PF06271">
    <property type="entry name" value="RDD"/>
    <property type="match status" value="1"/>
</dbReference>
<keyword evidence="5 6" id="KW-0472">Membrane</keyword>
<evidence type="ECO:0000313" key="9">
    <source>
        <dbReference type="Proteomes" id="UP001398420"/>
    </source>
</evidence>
<feature type="transmembrane region" description="Helical" evidence="6">
    <location>
        <begin position="21"/>
        <end position="47"/>
    </location>
</feature>
<dbReference type="GeneID" id="97820890"/>
<accession>A0ABU9LJC3</accession>
<dbReference type="InterPro" id="IPR051791">
    <property type="entry name" value="Pra-immunoreactive"/>
</dbReference>
<keyword evidence="3 6" id="KW-0812">Transmembrane</keyword>
<evidence type="ECO:0000256" key="1">
    <source>
        <dbReference type="ARBA" id="ARBA00004651"/>
    </source>
</evidence>
<sequence length="169" mass="19422">MTQFATQIEMQESAIFEHKSAGFWVRFFAFLIDVLLVNTVLVGLLLQNIIPKSIWENELILYISISAVLSGVMFYIYFILMTKFLSQTLGKMIFGLKVVRDDGEPLSWSTVLFREGVGRFISMTVKILYLIIPFTPKHKAVHDFIADTHVIHERAYSKKEQVVSQTVEV</sequence>
<feature type="transmembrane region" description="Helical" evidence="6">
    <location>
        <begin position="59"/>
        <end position="80"/>
    </location>
</feature>
<dbReference type="PANTHER" id="PTHR36115:SF9">
    <property type="entry name" value="LMO1584 PROTEIN"/>
    <property type="match status" value="1"/>
</dbReference>
<evidence type="ECO:0000313" key="8">
    <source>
        <dbReference type="EMBL" id="MEL5987494.1"/>
    </source>
</evidence>
<gene>
    <name evidence="8" type="ORF">AAF454_03515</name>
</gene>
<protein>
    <submittedName>
        <fullName evidence="8">RDD family protein</fullName>
    </submittedName>
</protein>
<comment type="subcellular location">
    <subcellularLocation>
        <location evidence="1">Cell membrane</location>
        <topology evidence="1">Multi-pass membrane protein</topology>
    </subcellularLocation>
</comment>
<evidence type="ECO:0000256" key="2">
    <source>
        <dbReference type="ARBA" id="ARBA00022475"/>
    </source>
</evidence>
<keyword evidence="2" id="KW-1003">Cell membrane</keyword>
<proteinExistence type="predicted"/>
<keyword evidence="4 6" id="KW-1133">Transmembrane helix</keyword>
<keyword evidence="9" id="KW-1185">Reference proteome</keyword>
<dbReference type="RefSeq" id="WP_082701376.1">
    <property type="nucleotide sequence ID" value="NZ_BJOB01000010.1"/>
</dbReference>
<organism evidence="8 9">
    <name type="scientific">Kurthia gibsonii</name>
    <dbReference type="NCBI Taxonomy" id="33946"/>
    <lineage>
        <taxon>Bacteria</taxon>
        <taxon>Bacillati</taxon>
        <taxon>Bacillota</taxon>
        <taxon>Bacilli</taxon>
        <taxon>Bacillales</taxon>
        <taxon>Caryophanaceae</taxon>
        <taxon>Kurthia</taxon>
    </lineage>
</organism>
<evidence type="ECO:0000259" key="7">
    <source>
        <dbReference type="Pfam" id="PF06271"/>
    </source>
</evidence>
<evidence type="ECO:0000256" key="4">
    <source>
        <dbReference type="ARBA" id="ARBA00022989"/>
    </source>
</evidence>